<keyword evidence="2" id="KW-1185">Reference proteome</keyword>
<accession>A0A8J7I0Z4</accession>
<evidence type="ECO:0000313" key="1">
    <source>
        <dbReference type="EMBL" id="MBH8566219.1"/>
    </source>
</evidence>
<protein>
    <submittedName>
        <fullName evidence="1">Uncharacterized protein</fullName>
    </submittedName>
</protein>
<name>A0A8J7I0Z4_9NOST</name>
<organism evidence="1 2">
    <name type="scientific">Amazonocrinis nigriterrae CENA67</name>
    <dbReference type="NCBI Taxonomy" id="2794033"/>
    <lineage>
        <taxon>Bacteria</taxon>
        <taxon>Bacillati</taxon>
        <taxon>Cyanobacteriota</taxon>
        <taxon>Cyanophyceae</taxon>
        <taxon>Nostocales</taxon>
        <taxon>Nostocaceae</taxon>
        <taxon>Amazonocrinis</taxon>
        <taxon>Amazonocrinis nigriterrae</taxon>
    </lineage>
</organism>
<gene>
    <name evidence="1" type="ORF">I8748_29360</name>
</gene>
<dbReference type="Proteomes" id="UP000632766">
    <property type="component" value="Unassembled WGS sequence"/>
</dbReference>
<dbReference type="EMBL" id="JAECZC010000086">
    <property type="protein sequence ID" value="MBH8566219.1"/>
    <property type="molecule type" value="Genomic_DNA"/>
</dbReference>
<proteinExistence type="predicted"/>
<sequence>MSSQDYGWKRFWCPRSGRINLICGGYLCDPEAELGHIYNPDLVTFEAISDFPCLALLGEPGIGKSHALEAEQKQIISKIQLQGDQILTLDIRSFGDENRLVNRLFNSPQFNAWLQGTHQLHIFLDSVDECLLRINTLAILLVDEFKAYRDEIKRLNLRVACRTAVWQPVLEEGLKEIWGKDNVGIYELAPLRRIDVSQVAKIAGIKDAEVFLNEINHKNVVPLAIKPITLEFLLKTYHRHGGQFPPNQRLHELYFEGCLWLCEERNKSRISSKLKGKFDRRQRLIIAARIAAITIFGNKSAIWTGVDWGDVPDDDVLIEKICQGTESFDGREFEITQEAVEEVLDTGLFSSRGELSRMGWAHQTYAEFLSAWYLKEHQVKLPQILKLIVHPDDPDSRIIPQLYETVSWLASMLPEVFQEVMKTDPHVILQSDVATASDTDKASLVESLLRLHNEEKLTYQYNTWLYQNLNHPKLPDQLLPYICYSTKSINARYVAINIAEACNVTDLQEYLANVALDSQQYSWVRIKAAVAVCSIGDEKTKARLKPLAVAKIQNDVDEQLKGCGLRAVWPGNITAEELFDTLIQPVSKSTGGRYQGFIARELVEHLQISDLPVALKWLEKQVIRRNLHYPFGQLSDAIMLKAWEHLNNPEVMQAFARVAFMRLKNHDVIVYDKSYQKISFSQVLKDDVQKRRQLIESIISLLPEMDTEPLWLIGSRITIVFKEDFQWLTECIQKSANEHNQRIWAKLIRWNFRRPELEFKDLDAVLTASETNLMLREEFESLIEPIELGSLRAQQEQAGYLEQQQWLDEDEKQPLLEPPPRERVLNILRQIEAGQSNLWCSLCFELTLEADSTHYGDPFGSSLINLPGWIEAEDSTKERIINAARLYLSDGNPENQAWLGTNNLRYSALVGYQALILLRQQAPSFISSLSAEEWQKWIAIIIAYPNWGSTEDHEHRQEFIKQAYQNAPSEFIRVLMRLIEKVNQKHGFVDINRLIKNCWNEKLAKALFDKVQDKELTDNSLGDLLEELLRNGFTEAKAFAESLITSPLPSSGKERAKAIAAAKALIVYAEDAGWSVVWPVIQQDTAFGREVIEKIAFSFEDSGSLEQRLPEQYIADLYIFLAKQYPDSDRTKQNISEDEKIIGIEAHTVTPQDSIKTWKDYILQRLQECGTHQACEALRKIIRELPELKDKLHWRLLEAEALTRRQTWQPPQPEEILQIVRNTIESQSTHIQAEVLIMQESNNPIINFNNPVNAANINSTINGDQIQHNYAPEQNIVDAFDEIQQIFNRLTQNYQPTTEAEKQRVVTAAVEQVNQNPTLAKRLKAGGKAFIFEALQKASDQWWVSPFVKAIEAGVKGE</sequence>
<evidence type="ECO:0000313" key="2">
    <source>
        <dbReference type="Proteomes" id="UP000632766"/>
    </source>
</evidence>
<reference evidence="1 2" key="1">
    <citation type="journal article" date="2021" name="Int. J. Syst. Evol. Microbiol.">
        <title>Amazonocrinis nigriterrae gen. nov., sp. nov., Atlanticothrix silvestris gen. nov., sp. nov. and Dendronalium phyllosphericum gen. nov., sp. nov., nostocacean cyanobacteria from Brazilian environments.</title>
        <authorList>
            <person name="Alvarenga D.O."/>
            <person name="Andreote A.P.D."/>
            <person name="Branco L.H.Z."/>
            <person name="Delbaje E."/>
            <person name="Cruz R.B."/>
            <person name="Varani A.M."/>
            <person name="Fiore M.F."/>
        </authorList>
    </citation>
    <scope>NUCLEOTIDE SEQUENCE [LARGE SCALE GENOMIC DNA]</scope>
    <source>
        <strain evidence="1 2">CENA67</strain>
    </source>
</reference>
<dbReference type="RefSeq" id="WP_198127979.1">
    <property type="nucleotide sequence ID" value="NZ_JAECZC010000086.1"/>
</dbReference>
<comment type="caution">
    <text evidence="1">The sequence shown here is derived from an EMBL/GenBank/DDBJ whole genome shotgun (WGS) entry which is preliminary data.</text>
</comment>